<keyword evidence="3" id="KW-1185">Reference proteome</keyword>
<dbReference type="GO" id="GO:1904680">
    <property type="term" value="F:peptide transmembrane transporter activity"/>
    <property type="evidence" value="ECO:0007669"/>
    <property type="project" value="TreeGrafter"/>
</dbReference>
<dbReference type="Gene3D" id="3.40.190.10">
    <property type="entry name" value="Periplasmic binding protein-like II"/>
    <property type="match status" value="1"/>
</dbReference>
<dbReference type="EMBL" id="JAJATW010000050">
    <property type="protein sequence ID" value="MCB5163192.1"/>
    <property type="molecule type" value="Genomic_DNA"/>
</dbReference>
<reference evidence="2" key="1">
    <citation type="submission" date="2021-10" db="EMBL/GenBank/DDBJ databases">
        <title>Marinomonas pontica sp. nov., isolated from the Black Sea.</title>
        <authorList>
            <person name="Zhao L.-H."/>
            <person name="Xue J.-H."/>
        </authorList>
    </citation>
    <scope>NUCLEOTIDE SEQUENCE</scope>
    <source>
        <strain evidence="2">E8</strain>
    </source>
</reference>
<dbReference type="GO" id="GO:0015833">
    <property type="term" value="P:peptide transport"/>
    <property type="evidence" value="ECO:0007669"/>
    <property type="project" value="TreeGrafter"/>
</dbReference>
<accession>A0A9X1RW74</accession>
<feature type="domain" description="Solute-binding protein family 5" evidence="1">
    <location>
        <begin position="23"/>
        <end position="231"/>
    </location>
</feature>
<dbReference type="InterPro" id="IPR039424">
    <property type="entry name" value="SBP_5"/>
</dbReference>
<comment type="caution">
    <text evidence="2">The sequence shown here is derived from an EMBL/GenBank/DDBJ whole genome shotgun (WGS) entry which is preliminary data.</text>
</comment>
<dbReference type="Pfam" id="PF00496">
    <property type="entry name" value="SBP_bac_5"/>
    <property type="match status" value="1"/>
</dbReference>
<sequence length="338" mass="37730">MERPIYLGGDALTLTDKAQGFYSLVRNDDWYLGTPKYQDVIITKLSPQMTSQEIFKGNVDVASIPYNLVDLYKENGVKVISAPSNHPIRMIFERSSYFSSVNARQAIAYALDKTTLSELSYQGHAAVARPGLRQDLPSSGLNSYEYNPEKAANLLMAQGWEKSKSGQWLDHKGETITLSLVASTDYLLVSKVLAKQLESFGFSVDVRLLPAVPFLNTLSKKQYDLALVSQSHQGNIDRFRLMLTGNQGRGDQYFENKSLPLLFKKIDQSTDTVEINLTFADIEKIYNSELPSLPLINPINYSALSDRVEAGFTKNGVAMGIPMVLNKTTVFFEKSPNE</sequence>
<evidence type="ECO:0000259" key="1">
    <source>
        <dbReference type="Pfam" id="PF00496"/>
    </source>
</evidence>
<evidence type="ECO:0000313" key="3">
    <source>
        <dbReference type="Proteomes" id="UP001139095"/>
    </source>
</evidence>
<dbReference type="PANTHER" id="PTHR30290">
    <property type="entry name" value="PERIPLASMIC BINDING COMPONENT OF ABC TRANSPORTER"/>
    <property type="match status" value="1"/>
</dbReference>
<proteinExistence type="predicted"/>
<name>A0A9X1RW74_9GAMM</name>
<gene>
    <name evidence="2" type="ORF">LG368_15125</name>
</gene>
<dbReference type="InterPro" id="IPR000914">
    <property type="entry name" value="SBP_5_dom"/>
</dbReference>
<protein>
    <submittedName>
        <fullName evidence="2">ABC transporter substrate-binding protein</fullName>
    </submittedName>
</protein>
<dbReference type="AlphaFoldDB" id="A0A9X1RW74"/>
<evidence type="ECO:0000313" key="2">
    <source>
        <dbReference type="EMBL" id="MCB5163192.1"/>
    </source>
</evidence>
<dbReference type="SUPFAM" id="SSF53850">
    <property type="entry name" value="Periplasmic binding protein-like II"/>
    <property type="match status" value="1"/>
</dbReference>
<dbReference type="Gene3D" id="3.10.105.10">
    <property type="entry name" value="Dipeptide-binding Protein, Domain 3"/>
    <property type="match status" value="1"/>
</dbReference>
<dbReference type="Proteomes" id="UP001139095">
    <property type="component" value="Unassembled WGS sequence"/>
</dbReference>
<organism evidence="2 3">
    <name type="scientific">Marinomonas algarum</name>
    <dbReference type="NCBI Taxonomy" id="2883105"/>
    <lineage>
        <taxon>Bacteria</taxon>
        <taxon>Pseudomonadati</taxon>
        <taxon>Pseudomonadota</taxon>
        <taxon>Gammaproteobacteria</taxon>
        <taxon>Oceanospirillales</taxon>
        <taxon>Oceanospirillaceae</taxon>
        <taxon>Marinomonas</taxon>
    </lineage>
</organism>